<keyword evidence="2" id="KW-0472">Membrane</keyword>
<proteinExistence type="predicted"/>
<feature type="compositionally biased region" description="Basic and acidic residues" evidence="1">
    <location>
        <begin position="30"/>
        <end position="51"/>
    </location>
</feature>
<organism evidence="3 4">
    <name type="scientific">Pendulispora albinea</name>
    <dbReference type="NCBI Taxonomy" id="2741071"/>
    <lineage>
        <taxon>Bacteria</taxon>
        <taxon>Pseudomonadati</taxon>
        <taxon>Myxococcota</taxon>
        <taxon>Myxococcia</taxon>
        <taxon>Myxococcales</taxon>
        <taxon>Sorangiineae</taxon>
        <taxon>Pendulisporaceae</taxon>
        <taxon>Pendulispora</taxon>
    </lineage>
</organism>
<dbReference type="EMBL" id="CP089984">
    <property type="protein sequence ID" value="WXB17737.1"/>
    <property type="molecule type" value="Genomic_DNA"/>
</dbReference>
<feature type="transmembrane region" description="Helical" evidence="2">
    <location>
        <begin position="270"/>
        <end position="291"/>
    </location>
</feature>
<evidence type="ECO:0000256" key="2">
    <source>
        <dbReference type="SAM" id="Phobius"/>
    </source>
</evidence>
<evidence type="ECO:0000313" key="3">
    <source>
        <dbReference type="EMBL" id="WXB17737.1"/>
    </source>
</evidence>
<keyword evidence="2" id="KW-1133">Transmembrane helix</keyword>
<gene>
    <name evidence="3" type="ORF">LZC94_10790</name>
</gene>
<evidence type="ECO:0000313" key="4">
    <source>
        <dbReference type="Proteomes" id="UP001370348"/>
    </source>
</evidence>
<feature type="region of interest" description="Disordered" evidence="1">
    <location>
        <begin position="1"/>
        <end position="71"/>
    </location>
</feature>
<feature type="compositionally biased region" description="Acidic residues" evidence="1">
    <location>
        <begin position="52"/>
        <end position="63"/>
    </location>
</feature>
<evidence type="ECO:0000256" key="1">
    <source>
        <dbReference type="SAM" id="MobiDB-lite"/>
    </source>
</evidence>
<dbReference type="Proteomes" id="UP001370348">
    <property type="component" value="Chromosome"/>
</dbReference>
<keyword evidence="2" id="KW-0812">Transmembrane</keyword>
<name>A0ABZ2M3M7_9BACT</name>
<dbReference type="RefSeq" id="WP_394827378.1">
    <property type="nucleotide sequence ID" value="NZ_CP089984.1"/>
</dbReference>
<sequence>MESSTNEVHALPAKKVDRPLRVPRPAPKVDATERTSKVPREDLDARALGDHGDDDIDELDDWAPAEKNDERPTLRVLTPARPPRMPDAPIPFYEPLRMVVPRLPEIVTPEVPAVQSKFSATTIPAPSFSTPTIPIPPIPGPPATPIPVSDISPMTLSVSGSAMRTLMGVGDPPGEGGACDEPAMNPGDAQIPSPLRPTGRGDSTVRSLVRVREGVGAAVSRVREGLDAAVSHVREGLHGAGAGEAPYPWLEPVFERWPALHRVQEGRPRLLLPALAGLGLLVWLFGAGIFIKGTIALATRSGSPDARTAAVDPGARGSIPAPVAAESATGAATGEPIAPPCTVTGQPKSIAAQAQLVSGVEAAPGLRGIGLGFARAPREAVTLLLDPAALTVDLVRAYNALDPVRRTTPVLSTVPAFRGPNTKADRITAAISTDSRDGAMEGRRTAFGPSPIDLGLAAGHLVWAHRDSLKTNALWALDGDSPVEALRAAPLEPAESGYAIAFRRGGAIWTGVLARASGDKGYLARGELLEIRGLGSQVGSPSIAVSGHAQMIVWADRASSDEAWSLRYRRMDTNLGQVPEPAKIFEVPSGGLGAPYMSPAVTSLGGGRFLVVWTEGPVSGHQVRAQTIGADGRPQGAPLTISAEGANAGQGQAAVLADGRGAVAYLVGTNGGFELVATSVVCPSSPAPTP</sequence>
<keyword evidence="4" id="KW-1185">Reference proteome</keyword>
<reference evidence="3 4" key="1">
    <citation type="submission" date="2021-12" db="EMBL/GenBank/DDBJ databases">
        <title>Discovery of the Pendulisporaceae a myxobacterial family with distinct sporulation behavior and unique specialized metabolism.</title>
        <authorList>
            <person name="Garcia R."/>
            <person name="Popoff A."/>
            <person name="Bader C.D."/>
            <person name="Loehr J."/>
            <person name="Walesch S."/>
            <person name="Walt C."/>
            <person name="Boldt J."/>
            <person name="Bunk B."/>
            <person name="Haeckl F.J.F.P.J."/>
            <person name="Gunesch A.P."/>
            <person name="Birkelbach J."/>
            <person name="Nuebel U."/>
            <person name="Pietschmann T."/>
            <person name="Bach T."/>
            <person name="Mueller R."/>
        </authorList>
    </citation>
    <scope>NUCLEOTIDE SEQUENCE [LARGE SCALE GENOMIC DNA]</scope>
    <source>
        <strain evidence="3 4">MSr11954</strain>
    </source>
</reference>
<protein>
    <submittedName>
        <fullName evidence="3">Uncharacterized protein</fullName>
    </submittedName>
</protein>
<accession>A0ABZ2M3M7</accession>